<gene>
    <name evidence="8" type="ORF">M6B38_246995</name>
</gene>
<dbReference type="SUPFAM" id="SSF54171">
    <property type="entry name" value="DNA-binding domain"/>
    <property type="match status" value="1"/>
</dbReference>
<feature type="domain" description="AP2/ERF" evidence="7">
    <location>
        <begin position="117"/>
        <end position="175"/>
    </location>
</feature>
<dbReference type="InterPro" id="IPR036955">
    <property type="entry name" value="AP2/ERF_dom_sf"/>
</dbReference>
<reference evidence="8" key="1">
    <citation type="journal article" date="2023" name="GigaByte">
        <title>Genome assembly of the bearded iris, Iris pallida Lam.</title>
        <authorList>
            <person name="Bruccoleri R.E."/>
            <person name="Oakeley E.J."/>
            <person name="Faust A.M.E."/>
            <person name="Altorfer M."/>
            <person name="Dessus-Babus S."/>
            <person name="Burckhardt D."/>
            <person name="Oertli M."/>
            <person name="Naumann U."/>
            <person name="Petersen F."/>
            <person name="Wong J."/>
        </authorList>
    </citation>
    <scope>NUCLEOTIDE SEQUENCE</scope>
    <source>
        <strain evidence="8">GSM-AAB239-AS_SAM_17_03QT</strain>
    </source>
</reference>
<accession>A0AAX6DGX1</accession>
<dbReference type="FunFam" id="3.30.730.10:FF:000001">
    <property type="entry name" value="Ethylene-responsive transcription factor 2"/>
    <property type="match status" value="1"/>
</dbReference>
<evidence type="ECO:0000256" key="3">
    <source>
        <dbReference type="ARBA" id="ARBA00023125"/>
    </source>
</evidence>
<organism evidence="8 9">
    <name type="scientific">Iris pallida</name>
    <name type="common">Sweet iris</name>
    <dbReference type="NCBI Taxonomy" id="29817"/>
    <lineage>
        <taxon>Eukaryota</taxon>
        <taxon>Viridiplantae</taxon>
        <taxon>Streptophyta</taxon>
        <taxon>Embryophyta</taxon>
        <taxon>Tracheophyta</taxon>
        <taxon>Spermatophyta</taxon>
        <taxon>Magnoliopsida</taxon>
        <taxon>Liliopsida</taxon>
        <taxon>Asparagales</taxon>
        <taxon>Iridaceae</taxon>
        <taxon>Iridoideae</taxon>
        <taxon>Irideae</taxon>
        <taxon>Iris</taxon>
    </lineage>
</organism>
<dbReference type="InterPro" id="IPR001471">
    <property type="entry name" value="AP2/ERF_dom"/>
</dbReference>
<dbReference type="Proteomes" id="UP001140949">
    <property type="component" value="Unassembled WGS sequence"/>
</dbReference>
<dbReference type="Pfam" id="PF00847">
    <property type="entry name" value="AP2"/>
    <property type="match status" value="1"/>
</dbReference>
<dbReference type="PANTHER" id="PTHR31190">
    <property type="entry name" value="DNA-BINDING DOMAIN"/>
    <property type="match status" value="1"/>
</dbReference>
<comment type="caution">
    <text evidence="8">The sequence shown here is derived from an EMBL/GenBank/DDBJ whole genome shotgun (WGS) entry which is preliminary data.</text>
</comment>
<evidence type="ECO:0000256" key="5">
    <source>
        <dbReference type="ARBA" id="ARBA00023242"/>
    </source>
</evidence>
<keyword evidence="2" id="KW-0805">Transcription regulation</keyword>
<dbReference type="CDD" id="cd00018">
    <property type="entry name" value="AP2"/>
    <property type="match status" value="1"/>
</dbReference>
<dbReference type="Gene3D" id="3.30.730.10">
    <property type="entry name" value="AP2/ERF domain"/>
    <property type="match status" value="1"/>
</dbReference>
<dbReference type="PANTHER" id="PTHR31190:SF287">
    <property type="entry name" value="DEVELOPMENT RELATED ERF PROTEIN"/>
    <property type="match status" value="1"/>
</dbReference>
<dbReference type="SMART" id="SM00380">
    <property type="entry name" value="AP2"/>
    <property type="match status" value="1"/>
</dbReference>
<dbReference type="GO" id="GO:0003677">
    <property type="term" value="F:DNA binding"/>
    <property type="evidence" value="ECO:0007669"/>
    <property type="project" value="UniProtKB-KW"/>
</dbReference>
<keyword evidence="4" id="KW-0804">Transcription</keyword>
<feature type="compositionally biased region" description="Low complexity" evidence="6">
    <location>
        <begin position="223"/>
        <end position="242"/>
    </location>
</feature>
<dbReference type="InterPro" id="IPR016177">
    <property type="entry name" value="DNA-bd_dom_sf"/>
</dbReference>
<dbReference type="GO" id="GO:0009873">
    <property type="term" value="P:ethylene-activated signaling pathway"/>
    <property type="evidence" value="ECO:0007669"/>
    <property type="project" value="InterPro"/>
</dbReference>
<feature type="region of interest" description="Disordered" evidence="6">
    <location>
        <begin position="192"/>
        <end position="246"/>
    </location>
</feature>
<dbReference type="PRINTS" id="PR00367">
    <property type="entry name" value="ETHRSPELEMNT"/>
</dbReference>
<keyword evidence="3" id="KW-0238">DNA-binding</keyword>
<evidence type="ECO:0000313" key="8">
    <source>
        <dbReference type="EMBL" id="KAJ6791042.1"/>
    </source>
</evidence>
<evidence type="ECO:0000313" key="9">
    <source>
        <dbReference type="Proteomes" id="UP001140949"/>
    </source>
</evidence>
<reference evidence="8" key="2">
    <citation type="submission" date="2023-04" db="EMBL/GenBank/DDBJ databases">
        <authorList>
            <person name="Bruccoleri R.E."/>
            <person name="Oakeley E.J."/>
            <person name="Faust A.-M."/>
            <person name="Dessus-Babus S."/>
            <person name="Altorfer M."/>
            <person name="Burckhardt D."/>
            <person name="Oertli M."/>
            <person name="Naumann U."/>
            <person name="Petersen F."/>
            <person name="Wong J."/>
        </authorList>
    </citation>
    <scope>NUCLEOTIDE SEQUENCE</scope>
    <source>
        <strain evidence="8">GSM-AAB239-AS_SAM_17_03QT</strain>
        <tissue evidence="8">Leaf</tissue>
    </source>
</reference>
<sequence>MDSYQALLDSVRHHLLDDDVDEFPSFALSSPPQRNLYCQSSSFNTVVVDNWLDFPFRPDDSDDKFLYGTLHQAFDHGLWIPSPSSDAGPVVANVRSEPASLPAPAPETTVAPSRGKHYRGVRRRPWGKFAAEIRDPAKNGARVWLGTYETAEDAALAYDRAAYRMRGSRAMLNFPLMIGRTTATELDSLLKRASPEPSSLSLSSSSSSSSLASSPKRRKRGEAATAAAAVAPVQDSVPAQQQTGFGLGTRPEAIPFAPGSQLARVGQILTVS</sequence>
<dbReference type="GO" id="GO:0003700">
    <property type="term" value="F:DNA-binding transcription factor activity"/>
    <property type="evidence" value="ECO:0007669"/>
    <property type="project" value="InterPro"/>
</dbReference>
<dbReference type="InterPro" id="IPR044808">
    <property type="entry name" value="ERF_plant"/>
</dbReference>
<dbReference type="GO" id="GO:0005634">
    <property type="term" value="C:nucleus"/>
    <property type="evidence" value="ECO:0007669"/>
    <property type="project" value="UniProtKB-SubCell"/>
</dbReference>
<comment type="subcellular location">
    <subcellularLocation>
        <location evidence="1">Nucleus</location>
    </subcellularLocation>
</comment>
<dbReference type="EMBL" id="JANAVB010044814">
    <property type="protein sequence ID" value="KAJ6791042.1"/>
    <property type="molecule type" value="Genomic_DNA"/>
</dbReference>
<dbReference type="PROSITE" id="PS51032">
    <property type="entry name" value="AP2_ERF"/>
    <property type="match status" value="1"/>
</dbReference>
<evidence type="ECO:0000256" key="6">
    <source>
        <dbReference type="SAM" id="MobiDB-lite"/>
    </source>
</evidence>
<proteinExistence type="predicted"/>
<evidence type="ECO:0000259" key="7">
    <source>
        <dbReference type="PROSITE" id="PS51032"/>
    </source>
</evidence>
<feature type="region of interest" description="Disordered" evidence="6">
    <location>
        <begin position="96"/>
        <end position="117"/>
    </location>
</feature>
<keyword evidence="9" id="KW-1185">Reference proteome</keyword>
<name>A0AAX6DGX1_IRIPA</name>
<protein>
    <submittedName>
        <fullName evidence="8">Ethylene-responsive transcription factor 2</fullName>
    </submittedName>
</protein>
<evidence type="ECO:0000256" key="2">
    <source>
        <dbReference type="ARBA" id="ARBA00023015"/>
    </source>
</evidence>
<evidence type="ECO:0000256" key="1">
    <source>
        <dbReference type="ARBA" id="ARBA00004123"/>
    </source>
</evidence>
<evidence type="ECO:0000256" key="4">
    <source>
        <dbReference type="ARBA" id="ARBA00023163"/>
    </source>
</evidence>
<feature type="compositionally biased region" description="Low complexity" evidence="6">
    <location>
        <begin position="195"/>
        <end position="214"/>
    </location>
</feature>
<keyword evidence="5" id="KW-0539">Nucleus</keyword>
<dbReference type="AlphaFoldDB" id="A0AAX6DGX1"/>